<protein>
    <recommendedName>
        <fullName evidence="2">SPX domain-containing protein</fullName>
    </recommendedName>
</protein>
<reference evidence="3 4" key="1">
    <citation type="submission" date="2017-03" db="EMBL/GenBank/DDBJ databases">
        <title>WGS assembly of Porphyra umbilicalis.</title>
        <authorList>
            <person name="Brawley S.H."/>
            <person name="Blouin N.A."/>
            <person name="Ficko-Blean E."/>
            <person name="Wheeler G.L."/>
            <person name="Lohr M."/>
            <person name="Goodson H.V."/>
            <person name="Jenkins J.W."/>
            <person name="Blaby-Haas C.E."/>
            <person name="Helliwell K.E."/>
            <person name="Chan C."/>
            <person name="Marriage T."/>
            <person name="Bhattacharya D."/>
            <person name="Klein A.S."/>
            <person name="Badis Y."/>
            <person name="Brodie J."/>
            <person name="Cao Y."/>
            <person name="Collen J."/>
            <person name="Dittami S.M."/>
            <person name="Gachon C.M."/>
            <person name="Green B.R."/>
            <person name="Karpowicz S."/>
            <person name="Kim J.W."/>
            <person name="Kudahl U."/>
            <person name="Lin S."/>
            <person name="Michel G."/>
            <person name="Mittag M."/>
            <person name="Olson B.J."/>
            <person name="Pangilinan J."/>
            <person name="Peng Y."/>
            <person name="Qiu H."/>
            <person name="Shu S."/>
            <person name="Singer J.T."/>
            <person name="Smith A.G."/>
            <person name="Sprecher B.N."/>
            <person name="Wagner V."/>
            <person name="Wang W."/>
            <person name="Wang Z.-Y."/>
            <person name="Yan J."/>
            <person name="Yarish C."/>
            <person name="Zoeuner-Riek S."/>
            <person name="Zhuang Y."/>
            <person name="Zou Y."/>
            <person name="Lindquist E.A."/>
            <person name="Grimwood J."/>
            <person name="Barry K."/>
            <person name="Rokhsar D.S."/>
            <person name="Schmutz J."/>
            <person name="Stiller J.W."/>
            <person name="Grossman A.R."/>
            <person name="Prochnik S.E."/>
        </authorList>
    </citation>
    <scope>NUCLEOTIDE SEQUENCE [LARGE SCALE GENOMIC DNA]</scope>
    <source>
        <strain evidence="3">4086291</strain>
    </source>
</reference>
<sequence length="581" mass="58850">MKWGKVIQRRVDAEPEWAPFYVNYKKLKAVVRDVAAAAAAGGVVGGASDEGLLSLVAVAADGSIDDVPVESKVAVLRLPPGTPPGSVDAVAARLRRTSVPFVNELSAQVTKLSAFYTDQVRTFSRRLNELSSAASSGTDSHTLAPTLASLRDSVSDLAEVASVNATSVDKILKKHDKATRSSLRFTFVGEVLAHQPFVASVTDDMATLRHLLATVVVGAPDGAVAAPLRRSAPPTPGVTELQSTYGSDGGTQRPLVSPSLLHAEDDGVFDTDDGVEPGSLGLHSCCSPVERWVDPDGAAGSAADREVLASLSKAQSARRAPRALNNDVPAESTKRRPPRRRESLCVVLRGAADGGGCGSRAEPGGAPMSAGYGSSGGGAYAQSAGPLVLVLRPSASAPPRLPRAVPESGESADEAAVRHVREAAGVTCRVVARIGEFVSTSRANTVYDALRMEVVVGRSRGASAPGSAAAAAAGATRAGSASDARGGVADGATPAAAAKDGAGATGAGGAAGDADGAATAMATDDGGQAAAAEAEAAAEATAAQWDGGAKEWIALTDALSEVTDTSSMRVLNLVRTRLELD</sequence>
<dbReference type="CDD" id="cd14447">
    <property type="entry name" value="SPX"/>
    <property type="match status" value="1"/>
</dbReference>
<evidence type="ECO:0000256" key="1">
    <source>
        <dbReference type="SAM" id="MobiDB-lite"/>
    </source>
</evidence>
<dbReference type="InterPro" id="IPR031142">
    <property type="entry name" value="SPX_prot"/>
</dbReference>
<evidence type="ECO:0000259" key="2">
    <source>
        <dbReference type="PROSITE" id="PS51382"/>
    </source>
</evidence>
<proteinExistence type="predicted"/>
<accession>A0A1X6P8C5</accession>
<dbReference type="EMBL" id="KV918846">
    <property type="protein sequence ID" value="OSX77104.1"/>
    <property type="molecule type" value="Genomic_DNA"/>
</dbReference>
<dbReference type="PROSITE" id="PS51382">
    <property type="entry name" value="SPX"/>
    <property type="match status" value="1"/>
</dbReference>
<dbReference type="PANTHER" id="PTHR45978:SF7">
    <property type="entry name" value="SPX DOMAIN-CONTAINING PROTEIN 4"/>
    <property type="match status" value="1"/>
</dbReference>
<dbReference type="InterPro" id="IPR004331">
    <property type="entry name" value="SPX_dom"/>
</dbReference>
<dbReference type="PANTHER" id="PTHR45978">
    <property type="entry name" value="SPX DOMAIN-CONTAINING PROTEIN 3"/>
    <property type="match status" value="1"/>
</dbReference>
<feature type="compositionally biased region" description="Low complexity" evidence="1">
    <location>
        <begin position="479"/>
        <end position="502"/>
    </location>
</feature>
<feature type="domain" description="SPX" evidence="2">
    <location>
        <begin position="1"/>
        <end position="189"/>
    </location>
</feature>
<keyword evidence="4" id="KW-1185">Reference proteome</keyword>
<feature type="region of interest" description="Disordered" evidence="1">
    <location>
        <begin position="310"/>
        <end position="342"/>
    </location>
</feature>
<name>A0A1X6P8C5_PORUM</name>
<dbReference type="Proteomes" id="UP000218209">
    <property type="component" value="Unassembled WGS sequence"/>
</dbReference>
<organism evidence="3 4">
    <name type="scientific">Porphyra umbilicalis</name>
    <name type="common">Purple laver</name>
    <name type="synonym">Red alga</name>
    <dbReference type="NCBI Taxonomy" id="2786"/>
    <lineage>
        <taxon>Eukaryota</taxon>
        <taxon>Rhodophyta</taxon>
        <taxon>Bangiophyceae</taxon>
        <taxon>Bangiales</taxon>
        <taxon>Bangiaceae</taxon>
        <taxon>Porphyra</taxon>
    </lineage>
</organism>
<gene>
    <name evidence="3" type="ORF">BU14_0161s0024</name>
</gene>
<evidence type="ECO:0000313" key="4">
    <source>
        <dbReference type="Proteomes" id="UP000218209"/>
    </source>
</evidence>
<feature type="region of interest" description="Disordered" evidence="1">
    <location>
        <begin position="226"/>
        <end position="257"/>
    </location>
</feature>
<dbReference type="AlphaFoldDB" id="A0A1X6P8C5"/>
<dbReference type="GO" id="GO:0016036">
    <property type="term" value="P:cellular response to phosphate starvation"/>
    <property type="evidence" value="ECO:0007669"/>
    <property type="project" value="InterPro"/>
</dbReference>
<dbReference type="OrthoDB" id="6493944at2759"/>
<feature type="region of interest" description="Disordered" evidence="1">
    <location>
        <begin position="479"/>
        <end position="515"/>
    </location>
</feature>
<evidence type="ECO:0000313" key="3">
    <source>
        <dbReference type="EMBL" id="OSX77104.1"/>
    </source>
</evidence>